<evidence type="ECO:0000256" key="2">
    <source>
        <dbReference type="ARBA" id="ARBA00022692"/>
    </source>
</evidence>
<dbReference type="InterPro" id="IPR007452">
    <property type="entry name" value="TamB_C"/>
</dbReference>
<dbReference type="Pfam" id="PF05359">
    <property type="entry name" value="DUF748"/>
    <property type="match status" value="1"/>
</dbReference>
<dbReference type="PANTHER" id="PTHR36985">
    <property type="entry name" value="TRANSLOCATION AND ASSEMBLY MODULE SUBUNIT TAMB"/>
    <property type="match status" value="1"/>
</dbReference>
<evidence type="ECO:0000259" key="6">
    <source>
        <dbReference type="Pfam" id="PF04357"/>
    </source>
</evidence>
<evidence type="ECO:0000256" key="1">
    <source>
        <dbReference type="ARBA" id="ARBA00004167"/>
    </source>
</evidence>
<comment type="subcellular location">
    <subcellularLocation>
        <location evidence="1">Membrane</location>
        <topology evidence="1">Single-pass membrane protein</topology>
    </subcellularLocation>
</comment>
<dbReference type="GO" id="GO:0009306">
    <property type="term" value="P:protein secretion"/>
    <property type="evidence" value="ECO:0007669"/>
    <property type="project" value="InterPro"/>
</dbReference>
<evidence type="ECO:0000313" key="8">
    <source>
        <dbReference type="Proteomes" id="UP000256373"/>
    </source>
</evidence>
<keyword evidence="4 5" id="KW-0472">Membrane</keyword>
<gene>
    <name evidence="7" type="ORF">DSL64_18860</name>
</gene>
<proteinExistence type="predicted"/>
<keyword evidence="8" id="KW-1185">Reference proteome</keyword>
<feature type="transmembrane region" description="Helical" evidence="5">
    <location>
        <begin position="7"/>
        <end position="26"/>
    </location>
</feature>
<evidence type="ECO:0000256" key="4">
    <source>
        <dbReference type="ARBA" id="ARBA00023136"/>
    </source>
</evidence>
<sequence length="1659" mass="182173">MKKVLKVLAVILLTILILIGVLIWGIQTPAGQNFLTDQANSYLRKKLKTKLNIEKVRFDVPDWIMLEGVYFADQKGDTLLYGKRLYVDIDMYSLIKGNVGINKVELEGINANIYRTLPDTVFNFQFIADAFAGSDEPTPVDTTSKPMEMRLDRISLKDVRLSYRDAVIGTDAEAKIDSASVQFDKFNPSLSQYHPTKVTLLNSGAKLRMYAALKTDTTSAPSNPADSLDLKLGDIDIRQFDWVFTDETSGLKNGVTVGKLEGKINKIYMGSQHVDIDKINLENMTAYAEFAKKATSGAKKVGNEIDKATTTPEEVAKKPDAKAEDVPGWNVKVGSINLVNNNLRYDDFNSPQIPKGLDYSHLDIKNLNIDLQEFIFSPENIAGALKSASFRDKSGFRIDEFRTNFAYGNEQTYLKNLLLRTPNTTLRDELVLRYSNLEQLTNDIAKVKIRLRLTDSRVAFADLLMLVPDLATTPPFNKEPNGVLKGSGLVTGSVDDMLISKARFSMLNGTVLSLDGRIQGLPDAEKLSMNMNIGELSSTKQDLLKMLPDSALPSSIELPEQIKISGKINGSMANLSLNTTINTSFGTGTFAGNLKNITDSIKAEYDGTLSFQEFDLGKLMKQPPEQMGKLTLTTDLNGVGYDPKTMMANVNGTIQSADLNGYVYKNLTLKGNIDKGMAGVSAKMDDQNIKVSVDGQADLSKEFPSVKGDVNINHLDLTALNLYADSLQIKGDIKVDMPSTNPENPLGTVNIADLVLTHHGKPVGVSDINMSLTDSSGERQAIIDSPFLKAKMEGEFVYTELADVLFTEIGKNFKAPDLTYNEVTKPTNFTLDATVTNHPVFKIVAPKLTELNPIRFQAKVDNQQDSSIVATLNIPVVEFDSIRTERINVKFSNLQQNAVLNSTIGLVNTGGFRMQNASLESDIVNNDIKFDFTVRDSALVEQHALKGDLLLADNKYRLNLRDNLLLNYRNWETDTSGYVQYATDSVFVSNLIIKDGNQSLKINSTTPEPNSPLDIELNNIEIGPMIAIATRDSTLATGLLKGKILLSNYMTSPVYTGQLTIDNLAAMQIPVGNLSLRSTNETENLIRVGMSLVSDKNDIRIGGSYNLQDENNALNFNMDLKKLSGETVEAFSFGQLQRATGNLTGKAKITGSTSAPKLDGSVDFDNVAFNVTQLGSRYSLNNQKINFNGQNINFNNFVIADSLQQEMKINGNVNIAALPDVGYNLTIGAKNFTVLNSTQKQNEMFFGKAKIDANLTVKGKGSKSVVDGNVKVDPGSDITFVMINEATETGDASKGIIEFVDMSDSTQVAKADSAVAAPIIVDFASEITLDIDVDDKSMFKVVIDELNGDNIQLKGNAKLNTGIAPNGQLYLIGAYDVSEGSYDLTLQILKRKFEIAKGSSLIWTGDPMKADLNITAVYQVMVDPGSIDNNYKGDRKIPIDVQIIITGNLSSPSIVFNVIPNEEVSQNVQRDITSQTFWNDMKNNPSEMNKQAFSLLITNRFITDQSSGGFDIGSSAEAIARQSVSQLLSDQLNNLASDLVKGVNLDLDLNSSTDQAAGARTDLNVGLSKAFMGDRLKISVGKNFELESKSQTPSSSQVFDNIALDYSLSKDGRYLFRGYRKNQYQSILEGFIIETGVSFIITADYDLFREIFQKQKNEN</sequence>
<dbReference type="OrthoDB" id="9811276at2"/>
<dbReference type="Proteomes" id="UP000256373">
    <property type="component" value="Unassembled WGS sequence"/>
</dbReference>
<organism evidence="7 8">
    <name type="scientific">Dyadobacter luteus</name>
    <dbReference type="NCBI Taxonomy" id="2259619"/>
    <lineage>
        <taxon>Bacteria</taxon>
        <taxon>Pseudomonadati</taxon>
        <taxon>Bacteroidota</taxon>
        <taxon>Cytophagia</taxon>
        <taxon>Cytophagales</taxon>
        <taxon>Spirosomataceae</taxon>
        <taxon>Dyadobacter</taxon>
    </lineage>
</organism>
<evidence type="ECO:0000256" key="5">
    <source>
        <dbReference type="SAM" id="Phobius"/>
    </source>
</evidence>
<keyword evidence="3 5" id="KW-1133">Transmembrane helix</keyword>
<reference evidence="7 8" key="1">
    <citation type="submission" date="2018-07" db="EMBL/GenBank/DDBJ databases">
        <title>Dyadobacter roseus sp. nov., isolated from rose rhizosphere soil.</title>
        <authorList>
            <person name="Chen L."/>
        </authorList>
    </citation>
    <scope>NUCLEOTIDE SEQUENCE [LARGE SCALE GENOMIC DNA]</scope>
    <source>
        <strain evidence="7 8">RS19</strain>
    </source>
</reference>
<dbReference type="PANTHER" id="PTHR36985:SF1">
    <property type="entry name" value="TRANSLOCATION AND ASSEMBLY MODULE SUBUNIT TAMB"/>
    <property type="match status" value="1"/>
</dbReference>
<accession>A0A3D8Y7N3</accession>
<dbReference type="InterPro" id="IPR008023">
    <property type="entry name" value="DUF748"/>
</dbReference>
<dbReference type="RefSeq" id="WP_115832479.1">
    <property type="nucleotide sequence ID" value="NZ_QNUL01000017.1"/>
</dbReference>
<name>A0A3D8Y7N3_9BACT</name>
<protein>
    <submittedName>
        <fullName evidence="7">Translocation/assembly module TamB</fullName>
    </submittedName>
</protein>
<keyword evidence="2 5" id="KW-0812">Transmembrane</keyword>
<dbReference type="EMBL" id="QNUL01000017">
    <property type="protein sequence ID" value="REA59022.1"/>
    <property type="molecule type" value="Genomic_DNA"/>
</dbReference>
<dbReference type="GO" id="GO:0005886">
    <property type="term" value="C:plasma membrane"/>
    <property type="evidence" value="ECO:0007669"/>
    <property type="project" value="InterPro"/>
</dbReference>
<feature type="domain" description="Translocation and assembly module TamB C-terminal" evidence="6">
    <location>
        <begin position="1200"/>
        <end position="1623"/>
    </location>
</feature>
<dbReference type="Pfam" id="PF04357">
    <property type="entry name" value="TamB"/>
    <property type="match status" value="1"/>
</dbReference>
<evidence type="ECO:0000313" key="7">
    <source>
        <dbReference type="EMBL" id="REA59022.1"/>
    </source>
</evidence>
<comment type="caution">
    <text evidence="7">The sequence shown here is derived from an EMBL/GenBank/DDBJ whole genome shotgun (WGS) entry which is preliminary data.</text>
</comment>
<evidence type="ECO:0000256" key="3">
    <source>
        <dbReference type="ARBA" id="ARBA00022989"/>
    </source>
</evidence>